<evidence type="ECO:0000256" key="8">
    <source>
        <dbReference type="SAM" id="MobiDB-lite"/>
    </source>
</evidence>
<dbReference type="PROSITE" id="PS51032">
    <property type="entry name" value="AP2_ERF"/>
    <property type="match status" value="1"/>
</dbReference>
<evidence type="ECO:0000256" key="5">
    <source>
        <dbReference type="ARBA" id="ARBA00023163"/>
    </source>
</evidence>
<dbReference type="PANTHER" id="PTHR31985">
    <property type="entry name" value="ETHYLENE-RESPONSIVE TRANSCRIPTION FACTOR ERF042-RELATED"/>
    <property type="match status" value="1"/>
</dbReference>
<proteinExistence type="inferred from homology"/>
<name>A0AAV7E416_ARIFI</name>
<evidence type="ECO:0000259" key="9">
    <source>
        <dbReference type="PROSITE" id="PS51032"/>
    </source>
</evidence>
<evidence type="ECO:0000256" key="1">
    <source>
        <dbReference type="ARBA" id="ARBA00004123"/>
    </source>
</evidence>
<accession>A0AAV7E416</accession>
<feature type="compositionally biased region" description="Basic and acidic residues" evidence="8">
    <location>
        <begin position="1"/>
        <end position="10"/>
    </location>
</feature>
<feature type="domain" description="AP2/ERF" evidence="9">
    <location>
        <begin position="30"/>
        <end position="87"/>
    </location>
</feature>
<keyword evidence="5" id="KW-0804">Transcription</keyword>
<dbReference type="CDD" id="cd00018">
    <property type="entry name" value="AP2"/>
    <property type="match status" value="1"/>
</dbReference>
<protein>
    <recommendedName>
        <fullName evidence="9">AP2/ERF domain-containing protein</fullName>
    </recommendedName>
</protein>
<organism evidence="10 11">
    <name type="scientific">Aristolochia fimbriata</name>
    <name type="common">White veined hardy Dutchman's pipe vine</name>
    <dbReference type="NCBI Taxonomy" id="158543"/>
    <lineage>
        <taxon>Eukaryota</taxon>
        <taxon>Viridiplantae</taxon>
        <taxon>Streptophyta</taxon>
        <taxon>Embryophyta</taxon>
        <taxon>Tracheophyta</taxon>
        <taxon>Spermatophyta</taxon>
        <taxon>Magnoliopsida</taxon>
        <taxon>Magnoliidae</taxon>
        <taxon>Piperales</taxon>
        <taxon>Aristolochiaceae</taxon>
        <taxon>Aristolochia</taxon>
    </lineage>
</organism>
<dbReference type="InterPro" id="IPR016177">
    <property type="entry name" value="DNA-bd_dom_sf"/>
</dbReference>
<dbReference type="GO" id="GO:0003700">
    <property type="term" value="F:DNA-binding transcription factor activity"/>
    <property type="evidence" value="ECO:0007669"/>
    <property type="project" value="InterPro"/>
</dbReference>
<dbReference type="Proteomes" id="UP000825729">
    <property type="component" value="Unassembled WGS sequence"/>
</dbReference>
<gene>
    <name evidence="10" type="ORF">H6P81_015015</name>
</gene>
<dbReference type="InterPro" id="IPR001471">
    <property type="entry name" value="AP2/ERF_dom"/>
</dbReference>
<feature type="compositionally biased region" description="Low complexity" evidence="8">
    <location>
        <begin position="11"/>
        <end position="23"/>
    </location>
</feature>
<dbReference type="Pfam" id="PF00847">
    <property type="entry name" value="AP2"/>
    <property type="match status" value="1"/>
</dbReference>
<dbReference type="PANTHER" id="PTHR31985:SF215">
    <property type="entry name" value="OS02G0781300 PROTEIN"/>
    <property type="match status" value="1"/>
</dbReference>
<evidence type="ECO:0000313" key="10">
    <source>
        <dbReference type="EMBL" id="KAG9443675.1"/>
    </source>
</evidence>
<evidence type="ECO:0000256" key="2">
    <source>
        <dbReference type="ARBA" id="ARBA00023015"/>
    </source>
</evidence>
<dbReference type="SMART" id="SM00380">
    <property type="entry name" value="AP2"/>
    <property type="match status" value="1"/>
</dbReference>
<dbReference type="FunFam" id="3.30.730.10:FF:000001">
    <property type="entry name" value="Ethylene-responsive transcription factor 2"/>
    <property type="match status" value="1"/>
</dbReference>
<dbReference type="EMBL" id="JAINDJ010000006">
    <property type="protein sequence ID" value="KAG9443675.1"/>
    <property type="molecule type" value="Genomic_DNA"/>
</dbReference>
<reference evidence="10 11" key="1">
    <citation type="submission" date="2021-07" db="EMBL/GenBank/DDBJ databases">
        <title>The Aristolochia fimbriata genome: insights into angiosperm evolution, floral development and chemical biosynthesis.</title>
        <authorList>
            <person name="Jiao Y."/>
        </authorList>
    </citation>
    <scope>NUCLEOTIDE SEQUENCE [LARGE SCALE GENOMIC DNA]</scope>
    <source>
        <strain evidence="10">IBCAS-2021</strain>
        <tissue evidence="10">Leaf</tissue>
    </source>
</reference>
<dbReference type="AlphaFoldDB" id="A0AAV7E416"/>
<evidence type="ECO:0000256" key="3">
    <source>
        <dbReference type="ARBA" id="ARBA00023125"/>
    </source>
</evidence>
<evidence type="ECO:0000256" key="6">
    <source>
        <dbReference type="ARBA" id="ARBA00023242"/>
    </source>
</evidence>
<evidence type="ECO:0000313" key="11">
    <source>
        <dbReference type="Proteomes" id="UP000825729"/>
    </source>
</evidence>
<evidence type="ECO:0000256" key="4">
    <source>
        <dbReference type="ARBA" id="ARBA00023159"/>
    </source>
</evidence>
<comment type="caution">
    <text evidence="10">The sequence shown here is derived from an EMBL/GenBank/DDBJ whole genome shotgun (WGS) entry which is preliminary data.</text>
</comment>
<comment type="similarity">
    <text evidence="7">Belongs to the AP2/ERF transcription factor family. ERF subfamily.</text>
</comment>
<dbReference type="Gene3D" id="3.30.730.10">
    <property type="entry name" value="AP2/ERF domain"/>
    <property type="match status" value="1"/>
</dbReference>
<dbReference type="InterPro" id="IPR036955">
    <property type="entry name" value="AP2/ERF_dom_sf"/>
</dbReference>
<dbReference type="GO" id="GO:0005634">
    <property type="term" value="C:nucleus"/>
    <property type="evidence" value="ECO:0007669"/>
    <property type="project" value="UniProtKB-SubCell"/>
</dbReference>
<keyword evidence="4" id="KW-0010">Activator</keyword>
<keyword evidence="6" id="KW-0539">Nucleus</keyword>
<feature type="region of interest" description="Disordered" evidence="8">
    <location>
        <begin position="1"/>
        <end position="26"/>
    </location>
</feature>
<dbReference type="InterPro" id="IPR051032">
    <property type="entry name" value="AP2/ERF_TF_ERF_subfamily"/>
</dbReference>
<dbReference type="GO" id="GO:0003677">
    <property type="term" value="F:DNA binding"/>
    <property type="evidence" value="ECO:0007669"/>
    <property type="project" value="UniProtKB-KW"/>
</dbReference>
<dbReference type="PRINTS" id="PR00367">
    <property type="entry name" value="ETHRSPELEMNT"/>
</dbReference>
<keyword evidence="3" id="KW-0238">DNA-binding</keyword>
<dbReference type="SUPFAM" id="SSF54171">
    <property type="entry name" value="DNA-binding domain"/>
    <property type="match status" value="1"/>
</dbReference>
<keyword evidence="2" id="KW-0805">Transcription regulation</keyword>
<evidence type="ECO:0000256" key="7">
    <source>
        <dbReference type="ARBA" id="ARBA00024343"/>
    </source>
</evidence>
<comment type="subcellular location">
    <subcellularLocation>
        <location evidence="1">Nucleus</location>
    </subcellularLocation>
</comment>
<sequence>MRPSSEKRPGAAEGTSGGAASPGNYVAGGKFKGVRMRKWGKWVAEVRLPNSRERIWLGSYDTPEKAARAYDAAVYCLRGPGAAFNFPDDPPHIPDTENLTPPQIQAAAARFAHAVPTAAGEAVCQGGEPPTSQNITEETARWPGDISGRGASEMEFLVPECGASPLGCYFTGTEEEEEEYSSDGGALYQQSGLWSF</sequence>
<keyword evidence="11" id="KW-1185">Reference proteome</keyword>